<feature type="compositionally biased region" description="Polar residues" evidence="1">
    <location>
        <begin position="116"/>
        <end position="129"/>
    </location>
</feature>
<accession>A0ABD2IBY1</accession>
<evidence type="ECO:0000313" key="2">
    <source>
        <dbReference type="EMBL" id="KAL3073658.1"/>
    </source>
</evidence>
<keyword evidence="3" id="KW-1185">Reference proteome</keyword>
<dbReference type="EMBL" id="JBICCN010000365">
    <property type="protein sequence ID" value="KAL3073658.1"/>
    <property type="molecule type" value="Genomic_DNA"/>
</dbReference>
<comment type="caution">
    <text evidence="2">The sequence shown here is derived from an EMBL/GenBank/DDBJ whole genome shotgun (WGS) entry which is preliminary data.</text>
</comment>
<protein>
    <submittedName>
        <fullName evidence="2">Uncharacterized protein</fullName>
    </submittedName>
</protein>
<reference evidence="2 3" key="1">
    <citation type="submission" date="2024-10" db="EMBL/GenBank/DDBJ databases">
        <authorList>
            <person name="Kim D."/>
        </authorList>
    </citation>
    <scope>NUCLEOTIDE SEQUENCE [LARGE SCALE GENOMIC DNA]</scope>
    <source>
        <strain evidence="2">Taebaek</strain>
    </source>
</reference>
<dbReference type="AlphaFoldDB" id="A0ABD2IBY1"/>
<name>A0ABD2IBY1_HETSC</name>
<evidence type="ECO:0000313" key="3">
    <source>
        <dbReference type="Proteomes" id="UP001620645"/>
    </source>
</evidence>
<proteinExistence type="predicted"/>
<organism evidence="2 3">
    <name type="scientific">Heterodera schachtii</name>
    <name type="common">Sugarbeet cyst nematode worm</name>
    <name type="synonym">Tylenchus schachtii</name>
    <dbReference type="NCBI Taxonomy" id="97005"/>
    <lineage>
        <taxon>Eukaryota</taxon>
        <taxon>Metazoa</taxon>
        <taxon>Ecdysozoa</taxon>
        <taxon>Nematoda</taxon>
        <taxon>Chromadorea</taxon>
        <taxon>Rhabditida</taxon>
        <taxon>Tylenchina</taxon>
        <taxon>Tylenchomorpha</taxon>
        <taxon>Tylenchoidea</taxon>
        <taxon>Heteroderidae</taxon>
        <taxon>Heteroderinae</taxon>
        <taxon>Heterodera</taxon>
    </lineage>
</organism>
<feature type="compositionally biased region" description="Basic and acidic residues" evidence="1">
    <location>
        <begin position="159"/>
        <end position="175"/>
    </location>
</feature>
<dbReference type="Proteomes" id="UP001620645">
    <property type="component" value="Unassembled WGS sequence"/>
</dbReference>
<feature type="region of interest" description="Disordered" evidence="1">
    <location>
        <begin position="116"/>
        <end position="175"/>
    </location>
</feature>
<evidence type="ECO:0000256" key="1">
    <source>
        <dbReference type="SAM" id="MobiDB-lite"/>
    </source>
</evidence>
<sequence length="175" mass="20065">MRTKISLVHPTNQKMPKVDLKNFGNFQQNYRQNMKRQFNDKNGAKPITFQNGEPIFIWNLKGNKANWLPATIIEKVDNSPTYRVDVPMLNRAVHRHANQIRRRFPVELEASQIGQANGNDLAGDQTNRTPVKEIQKAKSPVGQSQDAPRKSARAKRAPQRLDMDPSKPKYDLVRP</sequence>
<gene>
    <name evidence="2" type="ORF">niasHS_017255</name>
</gene>